<name>A0ABP1HMQ3_9EUKA</name>
<dbReference type="Proteomes" id="UP001642409">
    <property type="component" value="Unassembled WGS sequence"/>
</dbReference>
<evidence type="ECO:0000313" key="3">
    <source>
        <dbReference type="Proteomes" id="UP001642409"/>
    </source>
</evidence>
<keyword evidence="3" id="KW-1185">Reference proteome</keyword>
<evidence type="ECO:0000256" key="1">
    <source>
        <dbReference type="SAM" id="Phobius"/>
    </source>
</evidence>
<reference evidence="2 3" key="1">
    <citation type="submission" date="2024-07" db="EMBL/GenBank/DDBJ databases">
        <authorList>
            <person name="Akdeniz Z."/>
        </authorList>
    </citation>
    <scope>NUCLEOTIDE SEQUENCE [LARGE SCALE GENOMIC DNA]</scope>
</reference>
<gene>
    <name evidence="2" type="ORF">HINF_LOCUS15502</name>
</gene>
<feature type="transmembrane region" description="Helical" evidence="1">
    <location>
        <begin position="93"/>
        <end position="113"/>
    </location>
</feature>
<keyword evidence="1" id="KW-0812">Transmembrane</keyword>
<keyword evidence="1" id="KW-0472">Membrane</keyword>
<protein>
    <submittedName>
        <fullName evidence="2">Hypothetical_protein</fullName>
    </submittedName>
</protein>
<comment type="caution">
    <text evidence="2">The sequence shown here is derived from an EMBL/GenBank/DDBJ whole genome shotgun (WGS) entry which is preliminary data.</text>
</comment>
<dbReference type="EMBL" id="CAXDID020000037">
    <property type="protein sequence ID" value="CAL5997959.1"/>
    <property type="molecule type" value="Genomic_DNA"/>
</dbReference>
<proteinExistence type="predicted"/>
<evidence type="ECO:0000313" key="2">
    <source>
        <dbReference type="EMBL" id="CAL5997959.1"/>
    </source>
</evidence>
<keyword evidence="1" id="KW-1133">Transmembrane helix</keyword>
<sequence length="116" mass="13808">MTLIFASFTIPRSNFFQSVRINGMLIKQFHSVLVFKTKSKVVYLDLNSRSVSKYKTTMELQYSNAVQTLNGQFVEKMQIQDQYIQKKHRRMHFVSNLHNIWMATIIIYIYLHITVK</sequence>
<organism evidence="2 3">
    <name type="scientific">Hexamita inflata</name>
    <dbReference type="NCBI Taxonomy" id="28002"/>
    <lineage>
        <taxon>Eukaryota</taxon>
        <taxon>Metamonada</taxon>
        <taxon>Diplomonadida</taxon>
        <taxon>Hexamitidae</taxon>
        <taxon>Hexamitinae</taxon>
        <taxon>Hexamita</taxon>
    </lineage>
</organism>
<accession>A0ABP1HMQ3</accession>